<feature type="domain" description="AB hydrolase-1" evidence="1">
    <location>
        <begin position="76"/>
        <end position="270"/>
    </location>
</feature>
<gene>
    <name evidence="2" type="ORF">L1785_13285</name>
</gene>
<keyword evidence="2" id="KW-0378">Hydrolase</keyword>
<dbReference type="AlphaFoldDB" id="A0AA41U7T8"/>
<keyword evidence="3" id="KW-1185">Reference proteome</keyword>
<name>A0AA41U7T8_9MICO</name>
<proteinExistence type="predicted"/>
<organism evidence="2 3">
    <name type="scientific">Antribacter soli</name>
    <dbReference type="NCBI Taxonomy" id="2910976"/>
    <lineage>
        <taxon>Bacteria</taxon>
        <taxon>Bacillati</taxon>
        <taxon>Actinomycetota</taxon>
        <taxon>Actinomycetes</taxon>
        <taxon>Micrococcales</taxon>
        <taxon>Promicromonosporaceae</taxon>
        <taxon>Antribacter</taxon>
    </lineage>
</organism>
<dbReference type="InterPro" id="IPR000073">
    <property type="entry name" value="AB_hydrolase_1"/>
</dbReference>
<dbReference type="RefSeq" id="WP_236089746.1">
    <property type="nucleotide sequence ID" value="NZ_JAKGSG010000035.1"/>
</dbReference>
<accession>A0AA41U7T8</accession>
<dbReference type="EMBL" id="JAKGSG010000035">
    <property type="protein sequence ID" value="MCF4121951.1"/>
    <property type="molecule type" value="Genomic_DNA"/>
</dbReference>
<dbReference type="InterPro" id="IPR029058">
    <property type="entry name" value="AB_hydrolase_fold"/>
</dbReference>
<dbReference type="Proteomes" id="UP001165405">
    <property type="component" value="Unassembled WGS sequence"/>
</dbReference>
<dbReference type="SUPFAM" id="SSF53474">
    <property type="entry name" value="alpha/beta-Hydrolases"/>
    <property type="match status" value="1"/>
</dbReference>
<evidence type="ECO:0000313" key="3">
    <source>
        <dbReference type="Proteomes" id="UP001165405"/>
    </source>
</evidence>
<dbReference type="Gene3D" id="3.40.50.1820">
    <property type="entry name" value="alpha/beta hydrolase"/>
    <property type="match status" value="1"/>
</dbReference>
<reference evidence="2" key="1">
    <citation type="submission" date="2022-01" db="EMBL/GenBank/DDBJ databases">
        <title>Antribacter sp. nov., isolated from Guizhou of China.</title>
        <authorList>
            <person name="Chengliang C."/>
            <person name="Ya Z."/>
        </authorList>
    </citation>
    <scope>NUCLEOTIDE SEQUENCE</scope>
    <source>
        <strain evidence="2">KLBMP 9083</strain>
    </source>
</reference>
<protein>
    <submittedName>
        <fullName evidence="2">Alpha/beta hydrolase</fullName>
    </submittedName>
</protein>
<comment type="caution">
    <text evidence="2">The sequence shown here is derived from an EMBL/GenBank/DDBJ whole genome shotgun (WGS) entry which is preliminary data.</text>
</comment>
<sequence>MPRVHAAVRAGFRTLATVAPPLAVEAAFAAFRRVGPPGRVRDQDRAVHERARRGTLHVRGHEVVTYAWGDPAAPPVLLVHGWKSRASRFAALTADLEAAGLQVLAFDGVAHGSSAGRTTTILDHLEILNRIADRPAGLAAVVGHSFGAFAAGVALHEGLPARNFTAVAAVPGFDHLTSSFAGAVGLPDRLREPLARRISSGAFPGEPDPRTRFDLLLNPAPEAVPTLFVHDAGDREVTHAHAHRLHAAHPGSRLVVTSGLGHNRVLDAPEVRAMIVEHVTSSLHPATS</sequence>
<evidence type="ECO:0000313" key="2">
    <source>
        <dbReference type="EMBL" id="MCF4121951.1"/>
    </source>
</evidence>
<evidence type="ECO:0000259" key="1">
    <source>
        <dbReference type="Pfam" id="PF12697"/>
    </source>
</evidence>
<dbReference type="GO" id="GO:0016787">
    <property type="term" value="F:hydrolase activity"/>
    <property type="evidence" value="ECO:0007669"/>
    <property type="project" value="UniProtKB-KW"/>
</dbReference>
<dbReference type="Pfam" id="PF12697">
    <property type="entry name" value="Abhydrolase_6"/>
    <property type="match status" value="1"/>
</dbReference>